<dbReference type="RefSeq" id="WP_210513426.1">
    <property type="nucleotide sequence ID" value="NZ_JAFIDN010000019.1"/>
</dbReference>
<dbReference type="EMBL" id="JAFIDN010000019">
    <property type="protein sequence ID" value="MBP3193966.1"/>
    <property type="molecule type" value="Genomic_DNA"/>
</dbReference>
<dbReference type="InterPro" id="IPR036291">
    <property type="entry name" value="NAD(P)-bd_dom_sf"/>
</dbReference>
<dbReference type="SUPFAM" id="SSF51735">
    <property type="entry name" value="NAD(P)-binding Rossmann-fold domains"/>
    <property type="match status" value="1"/>
</dbReference>
<dbReference type="SUPFAM" id="SSF55347">
    <property type="entry name" value="Glyceraldehyde-3-phosphate dehydrogenase-like, C-terminal domain"/>
    <property type="match status" value="1"/>
</dbReference>
<dbReference type="Proteomes" id="UP000673975">
    <property type="component" value="Unassembled WGS sequence"/>
</dbReference>
<evidence type="ECO:0000256" key="1">
    <source>
        <dbReference type="SAM" id="MobiDB-lite"/>
    </source>
</evidence>
<dbReference type="Pfam" id="PF01408">
    <property type="entry name" value="GFO_IDH_MocA"/>
    <property type="match status" value="1"/>
</dbReference>
<sequence>MIIANLDDLKGRRFPARRFTKNLVGIVGCGTISQIHAEVISRLENASLTSAFSRTPDRRNTFCNNYGITGYSDYDEFLAQKELDVVVLCTPNGTHLDYGMKAADAGKHLIIEKPIEITIKRARKLIEHCANKGVKLAVIYQNRFISDVQRMKKAINEGLIGEVTMTRASIKWYRDQSYYNEAPWRGSLELDGGGALINQGIHTVDLLYWLAGPIVSIQAFKDTLTHENIKGEDNLVASLKFANGALGTLEASTSIIPAQNRMIEVHGTKGTAILDGDEFRLYSADGSERSVDFDSQENTWSGSEQDSGKHTEQKGSKTASTGATSPMAGFKHSHHLAQYQSILDRLHRGVQPVVSGEESLKSLAIVEAAYVSANEERAVSVFNY</sequence>
<organism evidence="4 5">
    <name type="scientific">Natronogracilivirga saccharolytica</name>
    <dbReference type="NCBI Taxonomy" id="2812953"/>
    <lineage>
        <taxon>Bacteria</taxon>
        <taxon>Pseudomonadati</taxon>
        <taxon>Balneolota</taxon>
        <taxon>Balneolia</taxon>
        <taxon>Balneolales</taxon>
        <taxon>Cyclonatronaceae</taxon>
        <taxon>Natronogracilivirga</taxon>
    </lineage>
</organism>
<dbReference type="InterPro" id="IPR052515">
    <property type="entry name" value="Gfo/Idh/MocA_Oxidoreductase"/>
</dbReference>
<gene>
    <name evidence="4" type="ORF">NATSA_14910</name>
</gene>
<dbReference type="Gene3D" id="3.40.50.720">
    <property type="entry name" value="NAD(P)-binding Rossmann-like Domain"/>
    <property type="match status" value="1"/>
</dbReference>
<feature type="domain" description="GFO/IDH/MocA-like oxidoreductase" evidence="3">
    <location>
        <begin position="148"/>
        <end position="272"/>
    </location>
</feature>
<dbReference type="Pfam" id="PF22725">
    <property type="entry name" value="GFO_IDH_MocA_C3"/>
    <property type="match status" value="1"/>
</dbReference>
<evidence type="ECO:0000313" key="4">
    <source>
        <dbReference type="EMBL" id="MBP3193966.1"/>
    </source>
</evidence>
<dbReference type="PANTHER" id="PTHR43249:SF1">
    <property type="entry name" value="D-GLUCOSIDE 3-DEHYDROGENASE"/>
    <property type="match status" value="1"/>
</dbReference>
<proteinExistence type="predicted"/>
<dbReference type="InterPro" id="IPR055170">
    <property type="entry name" value="GFO_IDH_MocA-like_dom"/>
</dbReference>
<feature type="domain" description="Gfo/Idh/MocA-like oxidoreductase N-terminal" evidence="2">
    <location>
        <begin position="24"/>
        <end position="139"/>
    </location>
</feature>
<feature type="compositionally biased region" description="Basic and acidic residues" evidence="1">
    <location>
        <begin position="306"/>
        <end position="315"/>
    </location>
</feature>
<evidence type="ECO:0000313" key="5">
    <source>
        <dbReference type="Proteomes" id="UP000673975"/>
    </source>
</evidence>
<reference evidence="4" key="1">
    <citation type="submission" date="2021-02" db="EMBL/GenBank/DDBJ databases">
        <title>Natronogracilivirga saccharolytica gen. nov. sp. nov. a new anaerobic, haloalkiliphilic carbohydrate-fermenting bacterium from soda lake and proposing of Cyclonatronumiaceae fam. nov. in the phylum Balneolaeota.</title>
        <authorList>
            <person name="Zhilina T.N."/>
            <person name="Sorokin D.Y."/>
            <person name="Zavarzina D.G."/>
            <person name="Toshchakov S.V."/>
            <person name="Kublanov I.V."/>
        </authorList>
    </citation>
    <scope>NUCLEOTIDE SEQUENCE</scope>
    <source>
        <strain evidence="4">Z-1702</strain>
    </source>
</reference>
<dbReference type="AlphaFoldDB" id="A0A8J7UWR7"/>
<accession>A0A8J7UWR7</accession>
<evidence type="ECO:0000259" key="3">
    <source>
        <dbReference type="Pfam" id="PF22725"/>
    </source>
</evidence>
<protein>
    <submittedName>
        <fullName evidence="4">Gfo/Idh/MocA family oxidoreductase</fullName>
    </submittedName>
</protein>
<dbReference type="PANTHER" id="PTHR43249">
    <property type="entry name" value="UDP-N-ACETYL-2-AMINO-2-DEOXY-D-GLUCURONATE OXIDASE"/>
    <property type="match status" value="1"/>
</dbReference>
<dbReference type="InterPro" id="IPR000683">
    <property type="entry name" value="Gfo/Idh/MocA-like_OxRdtase_N"/>
</dbReference>
<keyword evidence="5" id="KW-1185">Reference proteome</keyword>
<evidence type="ECO:0000259" key="2">
    <source>
        <dbReference type="Pfam" id="PF01408"/>
    </source>
</evidence>
<dbReference type="Gene3D" id="3.30.360.10">
    <property type="entry name" value="Dihydrodipicolinate Reductase, domain 2"/>
    <property type="match status" value="1"/>
</dbReference>
<feature type="compositionally biased region" description="Polar residues" evidence="1">
    <location>
        <begin position="296"/>
        <end position="305"/>
    </location>
</feature>
<name>A0A8J7UWR7_9BACT</name>
<feature type="region of interest" description="Disordered" evidence="1">
    <location>
        <begin position="290"/>
        <end position="329"/>
    </location>
</feature>
<dbReference type="GO" id="GO:0000166">
    <property type="term" value="F:nucleotide binding"/>
    <property type="evidence" value="ECO:0007669"/>
    <property type="project" value="InterPro"/>
</dbReference>
<comment type="caution">
    <text evidence="4">The sequence shown here is derived from an EMBL/GenBank/DDBJ whole genome shotgun (WGS) entry which is preliminary data.</text>
</comment>